<evidence type="ECO:0000313" key="2">
    <source>
        <dbReference type="Proteomes" id="UP000320333"/>
    </source>
</evidence>
<proteinExistence type="predicted"/>
<dbReference type="EMBL" id="QEAP01000935">
    <property type="protein sequence ID" value="TPX53716.1"/>
    <property type="molecule type" value="Genomic_DNA"/>
</dbReference>
<dbReference type="InterPro" id="IPR013922">
    <property type="entry name" value="Cyclin_PHO80-like"/>
</dbReference>
<dbReference type="PANTHER" id="PTHR15615">
    <property type="match status" value="1"/>
</dbReference>
<evidence type="ECO:0008006" key="3">
    <source>
        <dbReference type="Google" id="ProtNLM"/>
    </source>
</evidence>
<name>A0A507DQC1_9FUNG</name>
<gene>
    <name evidence="1" type="ORF">CcCBS67573_g09662</name>
</gene>
<dbReference type="STRING" id="246404.A0A507DQC1"/>
<dbReference type="PANTHER" id="PTHR15615:SF117">
    <property type="entry name" value="PHO85 CYCLIN PHO80"/>
    <property type="match status" value="1"/>
</dbReference>
<dbReference type="Pfam" id="PF08613">
    <property type="entry name" value="Cyclin"/>
    <property type="match status" value="1"/>
</dbReference>
<reference evidence="1 2" key="1">
    <citation type="journal article" date="2019" name="Sci. Rep.">
        <title>Comparative genomics of chytrid fungi reveal insights into the obligate biotrophic and pathogenic lifestyle of Synchytrium endobioticum.</title>
        <authorList>
            <person name="van de Vossenberg B.T.L.H."/>
            <person name="Warris S."/>
            <person name="Nguyen H.D.T."/>
            <person name="van Gent-Pelzer M.P.E."/>
            <person name="Joly D.L."/>
            <person name="van de Geest H.C."/>
            <person name="Bonants P.J.M."/>
            <person name="Smith D.S."/>
            <person name="Levesque C.A."/>
            <person name="van der Lee T.A.J."/>
        </authorList>
    </citation>
    <scope>NUCLEOTIDE SEQUENCE [LARGE SCALE GENOMIC DNA]</scope>
    <source>
        <strain evidence="1 2">CBS 675.73</strain>
    </source>
</reference>
<comment type="caution">
    <text evidence="1">The sequence shown here is derived from an EMBL/GenBank/DDBJ whole genome shotgun (WGS) entry which is preliminary data.</text>
</comment>
<evidence type="ECO:0000313" key="1">
    <source>
        <dbReference type="EMBL" id="TPX53716.1"/>
    </source>
</evidence>
<dbReference type="GO" id="GO:0019901">
    <property type="term" value="F:protein kinase binding"/>
    <property type="evidence" value="ECO:0007669"/>
    <property type="project" value="InterPro"/>
</dbReference>
<organism evidence="1 2">
    <name type="scientific">Chytriomyces confervae</name>
    <dbReference type="NCBI Taxonomy" id="246404"/>
    <lineage>
        <taxon>Eukaryota</taxon>
        <taxon>Fungi</taxon>
        <taxon>Fungi incertae sedis</taxon>
        <taxon>Chytridiomycota</taxon>
        <taxon>Chytridiomycota incertae sedis</taxon>
        <taxon>Chytridiomycetes</taxon>
        <taxon>Chytridiales</taxon>
        <taxon>Chytriomycetaceae</taxon>
        <taxon>Chytriomyces</taxon>
    </lineage>
</organism>
<accession>A0A507DQC1</accession>
<dbReference type="OrthoDB" id="337735at2759"/>
<sequence length="193" mass="21381">MSTSTAPATAPTVGTPVPLLFDNCPIEAIMTMIIELIDRLTTHNDNIPLSHANLTRFHSRAVPGISVSDYVRRIVKYASIEKAVVLLVLVYIDRICDLHNTFTISSLTSHRFLISALTAGSKAVSDIYCTNTHFAKVGGITLQELNLLEVEFCTMMHWRLACNHSLLQQYYVNLVRTSPSFYLDEQGGVPAVV</sequence>
<dbReference type="Proteomes" id="UP000320333">
    <property type="component" value="Unassembled WGS sequence"/>
</dbReference>
<protein>
    <recommendedName>
        <fullName evidence="3">Cyclin</fullName>
    </recommendedName>
</protein>
<dbReference type="CDD" id="cd20558">
    <property type="entry name" value="CYCLIN_ScPCL7-like"/>
    <property type="match status" value="1"/>
</dbReference>
<dbReference type="GO" id="GO:0005634">
    <property type="term" value="C:nucleus"/>
    <property type="evidence" value="ECO:0007669"/>
    <property type="project" value="TreeGrafter"/>
</dbReference>
<dbReference type="GO" id="GO:0000307">
    <property type="term" value="C:cyclin-dependent protein kinase holoenzyme complex"/>
    <property type="evidence" value="ECO:0007669"/>
    <property type="project" value="TreeGrafter"/>
</dbReference>
<dbReference type="SUPFAM" id="SSF47954">
    <property type="entry name" value="Cyclin-like"/>
    <property type="match status" value="1"/>
</dbReference>
<dbReference type="Gene3D" id="1.10.472.10">
    <property type="entry name" value="Cyclin-like"/>
    <property type="match status" value="1"/>
</dbReference>
<dbReference type="GO" id="GO:0016538">
    <property type="term" value="F:cyclin-dependent protein serine/threonine kinase regulator activity"/>
    <property type="evidence" value="ECO:0007669"/>
    <property type="project" value="TreeGrafter"/>
</dbReference>
<dbReference type="InterPro" id="IPR036915">
    <property type="entry name" value="Cyclin-like_sf"/>
</dbReference>
<dbReference type="AlphaFoldDB" id="A0A507DQC1"/>
<keyword evidence="2" id="KW-1185">Reference proteome</keyword>